<evidence type="ECO:0000256" key="1">
    <source>
        <dbReference type="SAM" id="Coils"/>
    </source>
</evidence>
<feature type="compositionally biased region" description="Low complexity" evidence="2">
    <location>
        <begin position="341"/>
        <end position="366"/>
    </location>
</feature>
<dbReference type="EMBL" id="CATOUU010000386">
    <property type="protein sequence ID" value="CAI9928079.1"/>
    <property type="molecule type" value="Genomic_DNA"/>
</dbReference>
<feature type="compositionally biased region" description="Low complexity" evidence="2">
    <location>
        <begin position="59"/>
        <end position="73"/>
    </location>
</feature>
<feature type="region of interest" description="Disordered" evidence="2">
    <location>
        <begin position="46"/>
        <end position="73"/>
    </location>
</feature>
<feature type="coiled-coil region" evidence="1">
    <location>
        <begin position="194"/>
        <end position="221"/>
    </location>
</feature>
<feature type="region of interest" description="Disordered" evidence="2">
    <location>
        <begin position="952"/>
        <end position="988"/>
    </location>
</feature>
<evidence type="ECO:0000256" key="2">
    <source>
        <dbReference type="SAM" id="MobiDB-lite"/>
    </source>
</evidence>
<feature type="compositionally biased region" description="Polar residues" evidence="2">
    <location>
        <begin position="975"/>
        <end position="988"/>
    </location>
</feature>
<sequence length="1655" mass="194489">MSLQIPSPIIENEDINNMDSLYLTNEGKTTLAQLLSKGHTPEIERAKQQSKHAKPSDMTIQTTPQNKQQNQLQQSIPNPNWFMNSYGTQSKELSLSALQQSLTKELMFMEHLLDKSKPDYQMNNSQELRGSLKQGILMRLGYRAAEPTSSPEIDLNDITSPPKAVEISNLSDSASSDVVKNQIISVDPEKEQKMMSQKEEVIDYKRQKAEMLRNIEMKNEKNYITENVLLEPKENHYLKSNIEDNSENISRKSEFSSTAEDTQLNKKQQERIDKQNQKAQLEKHQTLHKIDHVKEKLQKKLNSSPISKVSIKKADALTKSFNLSKSISKSDSDAKLKPKTSRPSSKSLKSSSEPKTTPKSPSLIKSKSVKDSVTKSTIKPKTPKSPSKIKKEPQNELEFDIDYKKLEKSIPKTNPYDVETKKTKSKIIEEQKMKEEKQLQEEMNRVSTINSFKKSEIIKMNLDEEVKQQILKLNEPIARSLSNSISSKYSPNLNLSARKMQSSREMQQSKNEEQQYSELSGSKRRIQEEMQKDLFSPSNNKLYTSVNESKLVKSESENILSERDSPQNIVQVNSVYNEKLIYSAFKNWQKLLILKQNDDQQTKQQKLAEIYKIFTLVRTQNCQRIALKRLRMYFRAKMFSNERKYKIAQNIFQHMISVFKSCQNNLNQIQLNKYTYYLQTGLEALSTSYNQLISKEYTLHQYHLNLIIQKSFKVFKEFIKQNATSQNTLNKIQQEIQKDLQKQSPQQYTLKQPLIDLKQNTVQYYHQPQKISKQIQNKEESSVHSSTENELVQLINSQTNQNQISLNSPIRLLKNVNSPERNHISQSCSPMRKHQPNQISDIVIKRTQDETLEDNKVTANENHILEKSNSSQNIEIESIEDNIIEQQQLKQSRKAKQSYFKDIQEKEEIDRVIRLTDQIINEVDQISFNSTNKSPHAESTIKYKIISKDVSKEQPIEKQKESQSKQDQPDKQQDTQYRTQQSIQSTRPNKIVQDISELISDAKADPIPQPIIKQPTINTYIFSHLQKQVSELKIEQNSLLIRNQTLREPQKQYSRPRQNTTQIQPAKPKNISYHLKCAFINWQYLTNKKLVYNYKQKLSLNYRQNKLLSTAFAALTQIYDEKQHYINSINKARNTLTLHYKRLFFQDFVRNCFLQKLQRSKSRYVQILVQKSRKSLIFNAWRQKLSALLKMPKLLPLQNSKLLKTAFHSIRFTTQKYARVPLQNIQNTHYYQFVAFTSWFDKTKHTQQCKQITNELISNSCLIVGQNSNELINQIINRRRIYTMGAWIDEQARMYKYGFNKWRTFSKQRQDMKVFVQKVNKPVHALKMWRLALKLKQMKEYRQQNTKYNVFNVLKMKIKQKRQIIVNEQRLILKNENRLKKILVQFMLNKTRRSLHLQNGFEQITETDNKRILQQSFNILINKYVVRKRVNAFEQKIQHNFNRFLQFKALYCLTLKNKQNWYKNFTLNLKIQNQIQLLVQPQYQFDKIFKNQQLTFSVTDMIQIANQLIKYNSIQIEQIVQKQKLNNKFKADNEDLIVAQKLKEMRILLMSANDKIDLTLSANQVEEQREEQNESEEPQIKQEPKKYLSNRVTNYEESEESEDQLQTVQRIKNKLMAESLVQNSGEIAEIFKSTQNSKQVEDIVMLNSKLDELMK</sequence>
<name>A0AA86NY25_9EUKA</name>
<feature type="compositionally biased region" description="Polar residues" evidence="2">
    <location>
        <begin position="498"/>
        <end position="520"/>
    </location>
</feature>
<dbReference type="InterPro" id="IPR016641">
    <property type="entry name" value="EGD2/NACA0like"/>
</dbReference>
<accession>A0AA86NY25</accession>
<reference evidence="4 5" key="2">
    <citation type="submission" date="2024-07" db="EMBL/GenBank/DDBJ databases">
        <authorList>
            <person name="Akdeniz Z."/>
        </authorList>
    </citation>
    <scope>NUCLEOTIDE SEQUENCE [LARGE SCALE GENOMIC DNA]</scope>
</reference>
<gene>
    <name evidence="3" type="ORF">HINF_LOCUS15724</name>
    <name evidence="4" type="ORF">HINF_LOCUS3536</name>
</gene>
<feature type="compositionally biased region" description="Basic and acidic residues" evidence="2">
    <location>
        <begin position="263"/>
        <end position="284"/>
    </location>
</feature>
<feature type="region of interest" description="Disordered" evidence="2">
    <location>
        <begin position="326"/>
        <end position="396"/>
    </location>
</feature>
<evidence type="ECO:0000313" key="4">
    <source>
        <dbReference type="EMBL" id="CAL5975846.1"/>
    </source>
</evidence>
<protein>
    <submittedName>
        <fullName evidence="4">Hypothetical_protein</fullName>
    </submittedName>
</protein>
<comment type="caution">
    <text evidence="3">The sequence shown here is derived from an EMBL/GenBank/DDBJ whole genome shotgun (WGS) entry which is preliminary data.</text>
</comment>
<evidence type="ECO:0000313" key="5">
    <source>
        <dbReference type="Proteomes" id="UP001642409"/>
    </source>
</evidence>
<keyword evidence="5" id="KW-1185">Reference proteome</keyword>
<organism evidence="3">
    <name type="scientific">Hexamita inflata</name>
    <dbReference type="NCBI Taxonomy" id="28002"/>
    <lineage>
        <taxon>Eukaryota</taxon>
        <taxon>Metamonada</taxon>
        <taxon>Diplomonadida</taxon>
        <taxon>Hexamitidae</taxon>
        <taxon>Hexamitinae</taxon>
        <taxon>Hexamita</taxon>
    </lineage>
</organism>
<dbReference type="Proteomes" id="UP001642409">
    <property type="component" value="Unassembled WGS sequence"/>
</dbReference>
<keyword evidence="1" id="KW-0175">Coiled coil</keyword>
<proteinExistence type="predicted"/>
<feature type="region of interest" description="Disordered" evidence="2">
    <location>
        <begin position="498"/>
        <end position="523"/>
    </location>
</feature>
<dbReference type="EMBL" id="CAXDID020000006">
    <property type="protein sequence ID" value="CAL5975846.1"/>
    <property type="molecule type" value="Genomic_DNA"/>
</dbReference>
<feature type="compositionally biased region" description="Basic and acidic residues" evidence="2">
    <location>
        <begin position="952"/>
        <end position="973"/>
    </location>
</feature>
<reference evidence="3" key="1">
    <citation type="submission" date="2023-06" db="EMBL/GenBank/DDBJ databases">
        <authorList>
            <person name="Kurt Z."/>
        </authorList>
    </citation>
    <scope>NUCLEOTIDE SEQUENCE</scope>
</reference>
<dbReference type="PANTHER" id="PTHR21713">
    <property type="entry name" value="NASCENT POLYPEPTIDE ASSOCIATED COMPLEX ALPHA SUBUNIT-RELATED"/>
    <property type="match status" value="1"/>
</dbReference>
<feature type="compositionally biased region" description="Basic and acidic residues" evidence="2">
    <location>
        <begin position="1566"/>
        <end position="1586"/>
    </location>
</feature>
<feature type="compositionally biased region" description="Low complexity" evidence="2">
    <location>
        <begin position="374"/>
        <end position="386"/>
    </location>
</feature>
<feature type="region of interest" description="Disordered" evidence="2">
    <location>
        <begin position="241"/>
        <end position="284"/>
    </location>
</feature>
<evidence type="ECO:0000313" key="3">
    <source>
        <dbReference type="EMBL" id="CAI9928079.1"/>
    </source>
</evidence>
<dbReference type="GO" id="GO:0005854">
    <property type="term" value="C:nascent polypeptide-associated complex"/>
    <property type="evidence" value="ECO:0007669"/>
    <property type="project" value="InterPro"/>
</dbReference>
<feature type="region of interest" description="Disordered" evidence="2">
    <location>
        <begin position="1564"/>
        <end position="1604"/>
    </location>
</feature>